<evidence type="ECO:0000313" key="3">
    <source>
        <dbReference type="EMBL" id="MPM45440.1"/>
    </source>
</evidence>
<feature type="compositionally biased region" description="Low complexity" evidence="1">
    <location>
        <begin position="261"/>
        <end position="277"/>
    </location>
</feature>
<sequence>MNKRMMHTIAAACLTGALLIAQPLFAEGSYRVITSNENLTIADRVFGSAEIVVTGHLPEFKVSDPLFAQQVNDKVNIFYDEALVKAGEMEEENLVVIFSYDVFGNSRYMSVALHAMTISGNNRFEELATFVLDKNENKLLDLQDILGPEAFAIADKVIGDAIEANPEQYFNGENGFEGFKGVSEKTKFYVDGSDITILFDKYEIAPGYMGRPSFVIPLPAEAEEQQAAGGEGAASQESPAAEEAAAADEAEETNESDANDGADAADKASAASVANQADESDANDETLQEQKSDEELFPLG</sequence>
<feature type="compositionally biased region" description="Acidic residues" evidence="1">
    <location>
        <begin position="245"/>
        <end position="260"/>
    </location>
</feature>
<dbReference type="InterPro" id="IPR021729">
    <property type="entry name" value="DUF3298"/>
</dbReference>
<protein>
    <recommendedName>
        <fullName evidence="2">DUF3298 domain-containing protein</fullName>
    </recommendedName>
</protein>
<organism evidence="3">
    <name type="scientific">bioreactor metagenome</name>
    <dbReference type="NCBI Taxonomy" id="1076179"/>
    <lineage>
        <taxon>unclassified sequences</taxon>
        <taxon>metagenomes</taxon>
        <taxon>ecological metagenomes</taxon>
    </lineage>
</organism>
<feature type="region of interest" description="Disordered" evidence="1">
    <location>
        <begin position="223"/>
        <end position="300"/>
    </location>
</feature>
<gene>
    <name evidence="3" type="ORF">SDC9_92127</name>
</gene>
<dbReference type="EMBL" id="VSSQ01010875">
    <property type="protein sequence ID" value="MPM45440.1"/>
    <property type="molecule type" value="Genomic_DNA"/>
</dbReference>
<feature type="compositionally biased region" description="Low complexity" evidence="1">
    <location>
        <begin position="225"/>
        <end position="244"/>
    </location>
</feature>
<feature type="compositionally biased region" description="Acidic residues" evidence="1">
    <location>
        <begin position="278"/>
        <end position="287"/>
    </location>
</feature>
<evidence type="ECO:0000256" key="1">
    <source>
        <dbReference type="SAM" id="MobiDB-lite"/>
    </source>
</evidence>
<dbReference type="AlphaFoldDB" id="A0A644ZWU8"/>
<comment type="caution">
    <text evidence="3">The sequence shown here is derived from an EMBL/GenBank/DDBJ whole genome shotgun (WGS) entry which is preliminary data.</text>
</comment>
<name>A0A644ZWU8_9ZZZZ</name>
<reference evidence="3" key="1">
    <citation type="submission" date="2019-08" db="EMBL/GenBank/DDBJ databases">
        <authorList>
            <person name="Kucharzyk K."/>
            <person name="Murdoch R.W."/>
            <person name="Higgins S."/>
            <person name="Loffler F."/>
        </authorList>
    </citation>
    <scope>NUCLEOTIDE SEQUENCE</scope>
</reference>
<evidence type="ECO:0000259" key="2">
    <source>
        <dbReference type="Pfam" id="PF11738"/>
    </source>
</evidence>
<dbReference type="Pfam" id="PF11738">
    <property type="entry name" value="DUF3298"/>
    <property type="match status" value="1"/>
</dbReference>
<accession>A0A644ZWU8</accession>
<feature type="domain" description="DUF3298" evidence="2">
    <location>
        <begin position="144"/>
        <end position="217"/>
    </location>
</feature>
<dbReference type="Gene3D" id="3.90.640.20">
    <property type="entry name" value="Heat-shock cognate protein, ATPase"/>
    <property type="match status" value="1"/>
</dbReference>
<proteinExistence type="predicted"/>
<dbReference type="InterPro" id="IPR037126">
    <property type="entry name" value="PdaC/RsiV-like_sf"/>
</dbReference>